<dbReference type="InterPro" id="IPR036188">
    <property type="entry name" value="FAD/NAD-bd_sf"/>
</dbReference>
<evidence type="ECO:0000256" key="2">
    <source>
        <dbReference type="ARBA" id="ARBA00022630"/>
    </source>
</evidence>
<dbReference type="PANTHER" id="PTHR43557:SF2">
    <property type="entry name" value="RIESKE DOMAIN-CONTAINING PROTEIN-RELATED"/>
    <property type="match status" value="1"/>
</dbReference>
<accession>A0A1U9Z6C6</accession>
<dbReference type="InterPro" id="IPR050446">
    <property type="entry name" value="FAD-oxidoreductase/Apoptosis"/>
</dbReference>
<evidence type="ECO:0000259" key="5">
    <source>
        <dbReference type="Pfam" id="PF07992"/>
    </source>
</evidence>
<evidence type="ECO:0000256" key="4">
    <source>
        <dbReference type="ARBA" id="ARBA00023002"/>
    </source>
</evidence>
<dbReference type="Gene3D" id="3.30.390.30">
    <property type="match status" value="1"/>
</dbReference>
<keyword evidence="4 7" id="KW-0560">Oxidoreductase</keyword>
<proteinExistence type="predicted"/>
<keyword evidence="8" id="KW-1185">Reference proteome</keyword>
<feature type="domain" description="Reductase C-terminal" evidence="6">
    <location>
        <begin position="320"/>
        <end position="404"/>
    </location>
</feature>
<dbReference type="OrthoDB" id="9768666at2"/>
<dbReference type="eggNOG" id="COG0446">
    <property type="taxonomic scope" value="Bacteria"/>
</dbReference>
<dbReference type="InterPro" id="IPR023753">
    <property type="entry name" value="FAD/NAD-binding_dom"/>
</dbReference>
<dbReference type="Pfam" id="PF07992">
    <property type="entry name" value="Pyr_redox_2"/>
    <property type="match status" value="1"/>
</dbReference>
<dbReference type="GO" id="GO:0016651">
    <property type="term" value="F:oxidoreductase activity, acting on NAD(P)H"/>
    <property type="evidence" value="ECO:0007669"/>
    <property type="project" value="TreeGrafter"/>
</dbReference>
<comment type="cofactor">
    <cofactor evidence="1">
        <name>FAD</name>
        <dbReference type="ChEBI" id="CHEBI:57692"/>
    </cofactor>
</comment>
<name>A0A1U9Z6C6_9HYPH</name>
<evidence type="ECO:0000313" key="8">
    <source>
        <dbReference type="Proteomes" id="UP000191135"/>
    </source>
</evidence>
<dbReference type="STRING" id="1122214.Mame_03831"/>
<dbReference type="Proteomes" id="UP000191135">
    <property type="component" value="Chromosome"/>
</dbReference>
<evidence type="ECO:0000259" key="6">
    <source>
        <dbReference type="Pfam" id="PF14759"/>
    </source>
</evidence>
<keyword evidence="3" id="KW-0274">FAD</keyword>
<keyword evidence="2" id="KW-0285">Flavoprotein</keyword>
<feature type="domain" description="FAD/NAD(P)-binding" evidence="5">
    <location>
        <begin position="4"/>
        <end position="301"/>
    </location>
</feature>
<dbReference type="EMBL" id="CP020330">
    <property type="protein sequence ID" value="AQZ53132.1"/>
    <property type="molecule type" value="Genomic_DNA"/>
</dbReference>
<dbReference type="PRINTS" id="PR00411">
    <property type="entry name" value="PNDRDTASEI"/>
</dbReference>
<dbReference type="PRINTS" id="PR00368">
    <property type="entry name" value="FADPNR"/>
</dbReference>
<dbReference type="Pfam" id="PF14759">
    <property type="entry name" value="Reductase_C"/>
    <property type="match status" value="1"/>
</dbReference>
<dbReference type="AlphaFoldDB" id="A0A1U9Z6C6"/>
<dbReference type="InterPro" id="IPR028202">
    <property type="entry name" value="Reductase_C"/>
</dbReference>
<dbReference type="PANTHER" id="PTHR43557">
    <property type="entry name" value="APOPTOSIS-INDUCING FACTOR 1"/>
    <property type="match status" value="1"/>
</dbReference>
<dbReference type="SUPFAM" id="SSF55424">
    <property type="entry name" value="FAD/NAD-linked reductases, dimerisation (C-terminal) domain"/>
    <property type="match status" value="1"/>
</dbReference>
<evidence type="ECO:0000256" key="1">
    <source>
        <dbReference type="ARBA" id="ARBA00001974"/>
    </source>
</evidence>
<dbReference type="EC" id="1.18.1.-" evidence="7"/>
<dbReference type="Gene3D" id="3.50.50.60">
    <property type="entry name" value="FAD/NAD(P)-binding domain"/>
    <property type="match status" value="2"/>
</dbReference>
<sequence length="406" mass="43538">MTDRIVIVGGGQGGFAVAAKLRALKDERDITIIGAEQVPPYQRPPLSKKYLLGEMSFDRLLFRPESWYGENAIDLRLASFVERIDRDARQVVLQDGSTIEYGTLVLATGATPRVLPKAIGGDLDGVYVMRDKRDADRLAEAMRPGARLLVVGGGYVGLEAAAVARKFDVDVTVIEMADRILKRVAAPETADIMRAVHLAHGVHIRENCGLTRLEGENRRVVRAVLADGTTLDVDMVVVGIGVAPNDQLAKDAGLAVGNGITVDEFGRTSDPSIFAVGDCTELPFDGGRIRLESVPNAVDQGDAVAAVIAGSDEPYVPEPWFWSDQYDVKLQIAGYNGGYDHTVVRQGAREGAASVWYFRGDRLLAVDAVNDARAYVCAKKLLAAGGNPSPDVIADPATDLKALAAQ</sequence>
<reference evidence="7 8" key="1">
    <citation type="submission" date="2017-03" db="EMBL/GenBank/DDBJ databases">
        <title>Foreign affairs: Plasmid Transfer between Roseobacters and Rhizobia.</title>
        <authorList>
            <person name="Bartling P."/>
            <person name="Bunk B."/>
            <person name="Overmann J."/>
            <person name="Brinkmann H."/>
            <person name="Petersen J."/>
        </authorList>
    </citation>
    <scope>NUCLEOTIDE SEQUENCE [LARGE SCALE GENOMIC DNA]</scope>
    <source>
        <strain evidence="7 8">MACL11</strain>
    </source>
</reference>
<gene>
    <name evidence="7" type="primary">thcD</name>
    <name evidence="7" type="ORF">Mame_03831</name>
</gene>
<protein>
    <submittedName>
        <fullName evidence="7">Rhodocoxin reductase</fullName>
        <ecNumber evidence="7">1.18.1.-</ecNumber>
    </submittedName>
</protein>
<dbReference type="RefSeq" id="WP_018065464.1">
    <property type="nucleotide sequence ID" value="NZ_AQWH01000013.1"/>
</dbReference>
<evidence type="ECO:0000313" key="7">
    <source>
        <dbReference type="EMBL" id="AQZ53132.1"/>
    </source>
</evidence>
<dbReference type="InterPro" id="IPR016156">
    <property type="entry name" value="FAD/NAD-linked_Rdtase_dimer_sf"/>
</dbReference>
<evidence type="ECO:0000256" key="3">
    <source>
        <dbReference type="ARBA" id="ARBA00022827"/>
    </source>
</evidence>
<organism evidence="7 8">
    <name type="scientific">Martelella mediterranea DSM 17316</name>
    <dbReference type="NCBI Taxonomy" id="1122214"/>
    <lineage>
        <taxon>Bacteria</taxon>
        <taxon>Pseudomonadati</taxon>
        <taxon>Pseudomonadota</taxon>
        <taxon>Alphaproteobacteria</taxon>
        <taxon>Hyphomicrobiales</taxon>
        <taxon>Aurantimonadaceae</taxon>
        <taxon>Martelella</taxon>
    </lineage>
</organism>
<dbReference type="SUPFAM" id="SSF51905">
    <property type="entry name" value="FAD/NAD(P)-binding domain"/>
    <property type="match status" value="2"/>
</dbReference>
<dbReference type="GO" id="GO:0005737">
    <property type="term" value="C:cytoplasm"/>
    <property type="evidence" value="ECO:0007669"/>
    <property type="project" value="TreeGrafter"/>
</dbReference>
<dbReference type="KEGG" id="mmed:Mame_03831"/>